<dbReference type="STRING" id="1561998.A0A1I7TSS6"/>
<dbReference type="SUPFAM" id="SSF56436">
    <property type="entry name" value="C-type lectin-like"/>
    <property type="match status" value="1"/>
</dbReference>
<sequence length="269" mass="28491">MRSVSSILIAFGILSAFTSVEAIFRPGYGGGHRPPPSYYHGGGGGGGDDCETPKPTTTVAPTTTAVPTTTAAPTTPVPELSCPAGFKKYTRVPAADNLFTSAWCMMAVFQQAPIKIEEAGALCATKGASLTILGSAVEQTEFAAELKTYLQSIGHDTGAIAVDGRRIANCSSRDRGTLDSEACNGQNAFKLQQGNTAPGFPWSIWAQTEPSANAWTYDIEECIQFAVDPYNLNRTALLNDFYCNMNVAPNDPENPVYWNFGALCGVAPS</sequence>
<evidence type="ECO:0000313" key="3">
    <source>
        <dbReference type="Proteomes" id="UP000095282"/>
    </source>
</evidence>
<reference evidence="4" key="1">
    <citation type="submission" date="2016-11" db="UniProtKB">
        <authorList>
            <consortium name="WormBaseParasite"/>
        </authorList>
    </citation>
    <scope>IDENTIFICATION</scope>
</reference>
<protein>
    <submittedName>
        <fullName evidence="4">C-type lectin domain-containing protein</fullName>
    </submittedName>
</protein>
<dbReference type="AlphaFoldDB" id="A0A1I7TSS6"/>
<dbReference type="WBParaSite" id="Csp11.Scaffold629.g11407.t1">
    <property type="protein sequence ID" value="Csp11.Scaffold629.g11407.t1"/>
    <property type="gene ID" value="Csp11.Scaffold629.g11407"/>
</dbReference>
<evidence type="ECO:0000313" key="4">
    <source>
        <dbReference type="WBParaSite" id="Csp11.Scaffold629.g11407.t1"/>
    </source>
</evidence>
<feature type="compositionally biased region" description="Low complexity" evidence="1">
    <location>
        <begin position="53"/>
        <end position="77"/>
    </location>
</feature>
<dbReference type="PANTHER" id="PTHR23124:SF143">
    <property type="entry name" value="C-TYPE LECTIN DOMAIN-CONTAINING PROTEIN 141"/>
    <property type="match status" value="1"/>
</dbReference>
<feature type="signal peptide" evidence="2">
    <location>
        <begin position="1"/>
        <end position="22"/>
    </location>
</feature>
<keyword evidence="2" id="KW-0732">Signal</keyword>
<feature type="region of interest" description="Disordered" evidence="1">
    <location>
        <begin position="35"/>
        <end position="77"/>
    </location>
</feature>
<feature type="chain" id="PRO_5009307925" evidence="2">
    <location>
        <begin position="23"/>
        <end position="269"/>
    </location>
</feature>
<dbReference type="eggNOG" id="KOG4297">
    <property type="taxonomic scope" value="Eukaryota"/>
</dbReference>
<evidence type="ECO:0000256" key="1">
    <source>
        <dbReference type="SAM" id="MobiDB-lite"/>
    </source>
</evidence>
<organism evidence="3 4">
    <name type="scientific">Caenorhabditis tropicalis</name>
    <dbReference type="NCBI Taxonomy" id="1561998"/>
    <lineage>
        <taxon>Eukaryota</taxon>
        <taxon>Metazoa</taxon>
        <taxon>Ecdysozoa</taxon>
        <taxon>Nematoda</taxon>
        <taxon>Chromadorea</taxon>
        <taxon>Rhabditida</taxon>
        <taxon>Rhabditina</taxon>
        <taxon>Rhabditomorpha</taxon>
        <taxon>Rhabditoidea</taxon>
        <taxon>Rhabditidae</taxon>
        <taxon>Peloderinae</taxon>
        <taxon>Caenorhabditis</taxon>
    </lineage>
</organism>
<dbReference type="InterPro" id="IPR016187">
    <property type="entry name" value="CTDL_fold"/>
</dbReference>
<keyword evidence="3" id="KW-1185">Reference proteome</keyword>
<evidence type="ECO:0000256" key="2">
    <source>
        <dbReference type="SAM" id="SignalP"/>
    </source>
</evidence>
<accession>A0A1I7TSS6</accession>
<dbReference type="PANTHER" id="PTHR23124">
    <property type="entry name" value="C-TYPE LECTIN DOMAIN-CONTAINING PROTEIN-RELATED-RELATED"/>
    <property type="match status" value="1"/>
</dbReference>
<proteinExistence type="predicted"/>
<dbReference type="Proteomes" id="UP000095282">
    <property type="component" value="Unplaced"/>
</dbReference>
<name>A0A1I7TSS6_9PELO</name>